<dbReference type="PIR" id="B97006">
    <property type="entry name" value="B97006"/>
</dbReference>
<dbReference type="PANTHER" id="PTHR43335">
    <property type="entry name" value="ABC TRANSPORTER, ATP-BINDING PROTEIN"/>
    <property type="match status" value="1"/>
</dbReference>
<dbReference type="OrthoDB" id="9809205at2"/>
<dbReference type="KEGG" id="cac:CA_C0861"/>
<dbReference type="InterPro" id="IPR003593">
    <property type="entry name" value="AAA+_ATPase"/>
</dbReference>
<dbReference type="PATRIC" id="fig|272562.8.peg.1071"/>
<comment type="similarity">
    <text evidence="1">Belongs to the ABC transporter superfamily.</text>
</comment>
<evidence type="ECO:0000256" key="3">
    <source>
        <dbReference type="ARBA" id="ARBA00022741"/>
    </source>
</evidence>
<gene>
    <name evidence="6" type="ordered locus">CA_C0861</name>
</gene>
<proteinExistence type="inferred from homology"/>
<feature type="domain" description="ABC transporter" evidence="5">
    <location>
        <begin position="6"/>
        <end position="234"/>
    </location>
</feature>
<dbReference type="RefSeq" id="WP_010964179.1">
    <property type="nucleotide sequence ID" value="NC_003030.1"/>
</dbReference>
<evidence type="ECO:0000256" key="4">
    <source>
        <dbReference type="ARBA" id="ARBA00022840"/>
    </source>
</evidence>
<organism evidence="6 7">
    <name type="scientific">Clostridium acetobutylicum (strain ATCC 824 / DSM 792 / JCM 1419 / IAM 19013 / LMG 5710 / NBRC 13948 / NRRL B-527 / VKM B-1787 / 2291 / W)</name>
    <dbReference type="NCBI Taxonomy" id="272562"/>
    <lineage>
        <taxon>Bacteria</taxon>
        <taxon>Bacillati</taxon>
        <taxon>Bacillota</taxon>
        <taxon>Clostridia</taxon>
        <taxon>Eubacteriales</taxon>
        <taxon>Clostridiaceae</taxon>
        <taxon>Clostridium</taxon>
    </lineage>
</organism>
<keyword evidence="3" id="KW-0547">Nucleotide-binding</keyword>
<sequence>MKDAVLKTVNLSKRYKDVTVLDNVNITINKGDIYGFIGQNGAGKTTLMKLISGLIIKDSGTIELFGENDTRNIENMRKRMGCLIETPALYDYSSVYDNLEINRIQKGIPGRESIDKVLKMVGLYNERKKQVRKLSMGMKQKLGLAMALIGDPEFLILDEPINGLDPMSIIEIRKLLNKLNKEFDVTILISSHILSELYQFANSYGIIHNGRLVEQITSRELEERCQKFLYIRTDNAERAVFTIERILKTQNYEVMHDNAIKLYEYLDEPSKVASVLLNNGSLVDEIALKGDNLEDYFSKLVWRNKNV</sequence>
<evidence type="ECO:0000256" key="1">
    <source>
        <dbReference type="ARBA" id="ARBA00005417"/>
    </source>
</evidence>
<dbReference type="AlphaFoldDB" id="Q97KQ6"/>
<reference evidence="6 7" key="1">
    <citation type="journal article" date="2001" name="J. Bacteriol.">
        <title>Genome sequence and comparative analysis of the solvent-producing bacterium Clostridium acetobutylicum.</title>
        <authorList>
            <person name="Nolling J."/>
            <person name="Breton G."/>
            <person name="Omelchenko M.V."/>
            <person name="Makarova K.S."/>
            <person name="Zeng Q."/>
            <person name="Gibson R."/>
            <person name="Lee H.M."/>
            <person name="Dubois J."/>
            <person name="Qiu D."/>
            <person name="Hitti J."/>
            <person name="Wolf Y.I."/>
            <person name="Tatusov R.L."/>
            <person name="Sabathe F."/>
            <person name="Doucette-Stamm L."/>
            <person name="Soucaille P."/>
            <person name="Daly M.J."/>
            <person name="Bennett G.N."/>
            <person name="Koonin E.V."/>
            <person name="Smith D.R."/>
        </authorList>
    </citation>
    <scope>NUCLEOTIDE SEQUENCE [LARGE SCALE GENOMIC DNA]</scope>
    <source>
        <strain evidence="7">ATCC 824 / DSM 792 / JCM 1419 / LMG 5710 / VKM B-1787</strain>
    </source>
</reference>
<keyword evidence="4" id="KW-0067">ATP-binding</keyword>
<dbReference type="Pfam" id="PF00005">
    <property type="entry name" value="ABC_tran"/>
    <property type="match status" value="1"/>
</dbReference>
<dbReference type="GO" id="GO:0016887">
    <property type="term" value="F:ATP hydrolysis activity"/>
    <property type="evidence" value="ECO:0007669"/>
    <property type="project" value="InterPro"/>
</dbReference>
<evidence type="ECO:0000313" key="6">
    <source>
        <dbReference type="EMBL" id="AAK78837.1"/>
    </source>
</evidence>
<dbReference type="SMART" id="SM00382">
    <property type="entry name" value="AAA"/>
    <property type="match status" value="1"/>
</dbReference>
<dbReference type="eggNOG" id="COG1131">
    <property type="taxonomic scope" value="Bacteria"/>
</dbReference>
<keyword evidence="2" id="KW-0813">Transport</keyword>
<dbReference type="GO" id="GO:0005524">
    <property type="term" value="F:ATP binding"/>
    <property type="evidence" value="ECO:0007669"/>
    <property type="project" value="UniProtKB-KW"/>
</dbReference>
<accession>Q97KQ6</accession>
<dbReference type="PANTHER" id="PTHR43335:SF8">
    <property type="entry name" value="ABC TRANSPORTER, ATP-BINDING PROTEIN"/>
    <property type="match status" value="1"/>
</dbReference>
<dbReference type="GeneID" id="44997372"/>
<evidence type="ECO:0000313" key="7">
    <source>
        <dbReference type="Proteomes" id="UP000000814"/>
    </source>
</evidence>
<dbReference type="EMBL" id="AE001437">
    <property type="protein sequence ID" value="AAK78837.1"/>
    <property type="molecule type" value="Genomic_DNA"/>
</dbReference>
<dbReference type="STRING" id="272562.CA_C0861"/>
<dbReference type="InterPro" id="IPR003439">
    <property type="entry name" value="ABC_transporter-like_ATP-bd"/>
</dbReference>
<name>Q97KQ6_CLOAB</name>
<evidence type="ECO:0000256" key="2">
    <source>
        <dbReference type="ARBA" id="ARBA00022448"/>
    </source>
</evidence>
<dbReference type="PROSITE" id="PS50893">
    <property type="entry name" value="ABC_TRANSPORTER_2"/>
    <property type="match status" value="1"/>
</dbReference>
<dbReference type="SUPFAM" id="SSF52540">
    <property type="entry name" value="P-loop containing nucleoside triphosphate hydrolases"/>
    <property type="match status" value="1"/>
</dbReference>
<evidence type="ECO:0000259" key="5">
    <source>
        <dbReference type="PROSITE" id="PS50893"/>
    </source>
</evidence>
<keyword evidence="7" id="KW-1185">Reference proteome</keyword>
<dbReference type="InterPro" id="IPR027417">
    <property type="entry name" value="P-loop_NTPase"/>
</dbReference>
<dbReference type="Proteomes" id="UP000000814">
    <property type="component" value="Chromosome"/>
</dbReference>
<protein>
    <submittedName>
        <fullName evidence="6">ABC-type multidrug transport system, ATPase component</fullName>
    </submittedName>
</protein>
<dbReference type="Gene3D" id="3.40.50.300">
    <property type="entry name" value="P-loop containing nucleotide triphosphate hydrolases"/>
    <property type="match status" value="1"/>
</dbReference>
<dbReference type="HOGENOM" id="CLU_000604_1_2_9"/>